<evidence type="ECO:0000259" key="3">
    <source>
        <dbReference type="Pfam" id="PF15739"/>
    </source>
</evidence>
<dbReference type="Pfam" id="PF15739">
    <property type="entry name" value="TSNAXIP1_N"/>
    <property type="match status" value="1"/>
</dbReference>
<feature type="coiled-coil region" evidence="2">
    <location>
        <begin position="99"/>
        <end position="126"/>
    </location>
</feature>
<evidence type="ECO:0000256" key="1">
    <source>
        <dbReference type="ARBA" id="ARBA00023054"/>
    </source>
</evidence>
<evidence type="ECO:0000313" key="4">
    <source>
        <dbReference type="Proteomes" id="UP001318040"/>
    </source>
</evidence>
<evidence type="ECO:0000313" key="5">
    <source>
        <dbReference type="RefSeq" id="XP_032801300.1"/>
    </source>
</evidence>
<sequence>MSEVTELEWDSAFVRRLREEISAELQALGKTGAVPGPGRLAVYAGALSKVLERTSDYREVLMATMSEYEALFEVLRAGHQEAHSLQSTVRARAGQPVALAYYRRRSAELQERIALIEENNAKLEAQLHHRKSPTTSVLDQPIPDAADTHAMPPLKPIHGLSLHEATDPEFLTERLHQLRAREAELCVANRERFVPVQLLRDLRQQLQQEMSTRSQLLAENISSRRRYRRLKASCGAARMWRLHNRCGGSLLEVMVQGVWENEHHQDDLEQAEMEMVGGSGDDEPGKGSEGAQVISYIDRFNELLQDGHYEQAAQHAASSPHGILRKEHTAHCFSTLHRQHGEPLPLLLWFQTLIGSATATRCLPDARTSLEATCCSLQEHRLDLLMHWVTHCRLTFSEALGDVICRHGETEPTTAPLCLVLAHAVFAGSGAHGKAAEALCCQGRVQGALAYVHTCDSFSMEDCIYLVLRCASVELVRGLTQGWRGRLPMLSLGLVASVLVSAQRTCYAMQLLRAIYSCGPDCLREAIEHDAVCPSPGWRGLAEECERHSCSDLATAIIAAVAPMPLRRLDHDEGWAETAGDAQLPKGRDNSEGRSLMEHVFY</sequence>
<reference evidence="5" key="1">
    <citation type="submission" date="2025-08" db="UniProtKB">
        <authorList>
            <consortium name="RefSeq"/>
        </authorList>
    </citation>
    <scope>IDENTIFICATION</scope>
    <source>
        <tissue evidence="5">Sperm</tissue>
    </source>
</reference>
<feature type="domain" description="Translin-associated factor X-interacting protein 1 N-terminal" evidence="3">
    <location>
        <begin position="20"/>
        <end position="126"/>
    </location>
</feature>
<dbReference type="AlphaFoldDB" id="A0AAJ7SMB2"/>
<evidence type="ECO:0000256" key="2">
    <source>
        <dbReference type="SAM" id="Coils"/>
    </source>
</evidence>
<protein>
    <submittedName>
        <fullName evidence="5">Clathrin heavy chain linker domain-containing protein 1-like isoform X1</fullName>
    </submittedName>
</protein>
<dbReference type="InterPro" id="IPR012331">
    <property type="entry name" value="Clathrin_H-chain_linker"/>
</dbReference>
<dbReference type="InterPro" id="IPR032755">
    <property type="entry name" value="TSNAXIP1_N"/>
</dbReference>
<organism evidence="4 5">
    <name type="scientific">Petromyzon marinus</name>
    <name type="common">Sea lamprey</name>
    <dbReference type="NCBI Taxonomy" id="7757"/>
    <lineage>
        <taxon>Eukaryota</taxon>
        <taxon>Metazoa</taxon>
        <taxon>Chordata</taxon>
        <taxon>Craniata</taxon>
        <taxon>Vertebrata</taxon>
        <taxon>Cyclostomata</taxon>
        <taxon>Hyperoartia</taxon>
        <taxon>Petromyzontiformes</taxon>
        <taxon>Petromyzontidae</taxon>
        <taxon>Petromyzon</taxon>
    </lineage>
</organism>
<dbReference type="Pfam" id="PF13838">
    <property type="entry name" value="Clathrin_H_link"/>
    <property type="match status" value="1"/>
</dbReference>
<dbReference type="Proteomes" id="UP001318040">
    <property type="component" value="Unplaced"/>
</dbReference>
<dbReference type="RefSeq" id="XP_032801300.1">
    <property type="nucleotide sequence ID" value="XM_032945409.1"/>
</dbReference>
<keyword evidence="4" id="KW-1185">Reference proteome</keyword>
<gene>
    <name evidence="5" type="primary">LOC116938307</name>
</gene>
<accession>A0AAJ7SMB2</accession>
<dbReference type="PANTHER" id="PTHR10292">
    <property type="entry name" value="CLATHRIN HEAVY CHAIN RELATED"/>
    <property type="match status" value="1"/>
</dbReference>
<dbReference type="Gene3D" id="1.25.40.30">
    <property type="match status" value="1"/>
</dbReference>
<dbReference type="PANTHER" id="PTHR10292:SF11">
    <property type="entry name" value="CLATHRIN HEAVY CHAIN LINKER DOMAIN-CONTAINING PROTEIN 1"/>
    <property type="match status" value="1"/>
</dbReference>
<dbReference type="InterPro" id="IPR016024">
    <property type="entry name" value="ARM-type_fold"/>
</dbReference>
<name>A0AAJ7SMB2_PETMA</name>
<keyword evidence="1 2" id="KW-0175">Coiled coil</keyword>
<dbReference type="KEGG" id="pmrn:116938307"/>
<dbReference type="SUPFAM" id="SSF48371">
    <property type="entry name" value="ARM repeat"/>
    <property type="match status" value="1"/>
</dbReference>
<proteinExistence type="predicted"/>